<dbReference type="PROSITE" id="PS50937">
    <property type="entry name" value="HTH_MERR_2"/>
    <property type="match status" value="1"/>
</dbReference>
<dbReference type="CDD" id="cd04780">
    <property type="entry name" value="HTH_MerR-like_sg5"/>
    <property type="match status" value="1"/>
</dbReference>
<proteinExistence type="predicted"/>
<evidence type="ECO:0000313" key="3">
    <source>
        <dbReference type="EMBL" id="MQY05420.1"/>
    </source>
</evidence>
<reference evidence="3 4" key="1">
    <citation type="submission" date="2019-10" db="EMBL/GenBank/DDBJ databases">
        <title>Actinomadura rubteroloni sp. nov. and Actinomadura macrotermitis sp. nov., isolated from the gut of fungus growing-termite Macrotermes natalensis.</title>
        <authorList>
            <person name="Benndorf R."/>
            <person name="Martin K."/>
            <person name="Kuefner M."/>
            <person name="De Beer W."/>
            <person name="Kaster A.-K."/>
            <person name="Vollmers J."/>
            <person name="Poulsen M."/>
            <person name="Beemelmanns C."/>
        </authorList>
    </citation>
    <scope>NUCLEOTIDE SEQUENCE [LARGE SCALE GENOMIC DNA]</scope>
    <source>
        <strain evidence="3 4">RB68</strain>
    </source>
</reference>
<name>A0A7K0BW66_9ACTN</name>
<dbReference type="InterPro" id="IPR000551">
    <property type="entry name" value="MerR-type_HTH_dom"/>
</dbReference>
<accession>A0A7K0BW66</accession>
<gene>
    <name evidence="3" type="ORF">ACRB68_34950</name>
</gene>
<protein>
    <recommendedName>
        <fullName evidence="2">HTH merR-type domain-containing protein</fullName>
    </recommendedName>
</protein>
<organism evidence="3 4">
    <name type="scientific">Actinomadura macrotermitis</name>
    <dbReference type="NCBI Taxonomy" id="2585200"/>
    <lineage>
        <taxon>Bacteria</taxon>
        <taxon>Bacillati</taxon>
        <taxon>Actinomycetota</taxon>
        <taxon>Actinomycetes</taxon>
        <taxon>Streptosporangiales</taxon>
        <taxon>Thermomonosporaceae</taxon>
        <taxon>Actinomadura</taxon>
    </lineage>
</organism>
<sequence>MRIGELSERTGVPAPTIKYYVREGLLPPGTRTSPNQAGYGPGHERRLRLVRALVEIGGLPIAKVREVLAGIDAPERPLDSALGVVARALEQAPAQDGRAGAEARRETDGIARERGWDTRAQESKLETLAGLLETFRELGQEDLAALVGPYAEAARLVAEADIAALQARSGRDETLETMIIGMVLGDALFRTLRRLEQTRLSGERFG</sequence>
<dbReference type="InterPro" id="IPR047057">
    <property type="entry name" value="MerR_fam"/>
</dbReference>
<evidence type="ECO:0000313" key="4">
    <source>
        <dbReference type="Proteomes" id="UP000487268"/>
    </source>
</evidence>
<dbReference type="PANTHER" id="PTHR30204">
    <property type="entry name" value="REDOX-CYCLING DRUG-SENSING TRANSCRIPTIONAL ACTIVATOR SOXR"/>
    <property type="match status" value="1"/>
</dbReference>
<comment type="caution">
    <text evidence="3">The sequence shown here is derived from an EMBL/GenBank/DDBJ whole genome shotgun (WGS) entry which is preliminary data.</text>
</comment>
<dbReference type="GO" id="GO:0003677">
    <property type="term" value="F:DNA binding"/>
    <property type="evidence" value="ECO:0007669"/>
    <property type="project" value="UniProtKB-KW"/>
</dbReference>
<keyword evidence="4" id="KW-1185">Reference proteome</keyword>
<evidence type="ECO:0000256" key="1">
    <source>
        <dbReference type="ARBA" id="ARBA00023125"/>
    </source>
</evidence>
<evidence type="ECO:0000259" key="2">
    <source>
        <dbReference type="PROSITE" id="PS50937"/>
    </source>
</evidence>
<dbReference type="Pfam" id="PF13411">
    <property type="entry name" value="MerR_1"/>
    <property type="match status" value="1"/>
</dbReference>
<feature type="domain" description="HTH merR-type" evidence="2">
    <location>
        <begin position="1"/>
        <end position="70"/>
    </location>
</feature>
<dbReference type="Proteomes" id="UP000487268">
    <property type="component" value="Unassembled WGS sequence"/>
</dbReference>
<dbReference type="GO" id="GO:0003700">
    <property type="term" value="F:DNA-binding transcription factor activity"/>
    <property type="evidence" value="ECO:0007669"/>
    <property type="project" value="InterPro"/>
</dbReference>
<dbReference type="SMART" id="SM00422">
    <property type="entry name" value="HTH_MERR"/>
    <property type="match status" value="1"/>
</dbReference>
<dbReference type="InterPro" id="IPR009061">
    <property type="entry name" value="DNA-bd_dom_put_sf"/>
</dbReference>
<dbReference type="OrthoDB" id="5242095at2"/>
<dbReference type="RefSeq" id="WP_153533470.1">
    <property type="nucleotide sequence ID" value="NZ_WEGH01000002.1"/>
</dbReference>
<dbReference type="SUPFAM" id="SSF46955">
    <property type="entry name" value="Putative DNA-binding domain"/>
    <property type="match status" value="1"/>
</dbReference>
<dbReference type="PRINTS" id="PR00040">
    <property type="entry name" value="HTHMERR"/>
</dbReference>
<dbReference type="PANTHER" id="PTHR30204:SF98">
    <property type="entry name" value="HTH-TYPE TRANSCRIPTIONAL REGULATOR ADHR"/>
    <property type="match status" value="1"/>
</dbReference>
<keyword evidence="1" id="KW-0238">DNA-binding</keyword>
<dbReference type="Gene3D" id="1.10.1660.10">
    <property type="match status" value="1"/>
</dbReference>
<dbReference type="EMBL" id="WEGH01000002">
    <property type="protein sequence ID" value="MQY05420.1"/>
    <property type="molecule type" value="Genomic_DNA"/>
</dbReference>
<dbReference type="AlphaFoldDB" id="A0A7K0BW66"/>